<evidence type="ECO:0000256" key="1">
    <source>
        <dbReference type="SAM" id="Phobius"/>
    </source>
</evidence>
<keyword evidence="1" id="KW-0812">Transmembrane</keyword>
<name>A0A917GSZ9_9FLAO</name>
<keyword evidence="1" id="KW-0472">Membrane</keyword>
<reference evidence="2" key="2">
    <citation type="submission" date="2020-09" db="EMBL/GenBank/DDBJ databases">
        <authorList>
            <person name="Sun Q."/>
            <person name="Zhou Y."/>
        </authorList>
    </citation>
    <scope>NUCLEOTIDE SEQUENCE</scope>
    <source>
        <strain evidence="2">CGMCC 1.12751</strain>
    </source>
</reference>
<dbReference type="AlphaFoldDB" id="A0A917GSZ9"/>
<gene>
    <name evidence="2" type="ORF">GCM10010976_29200</name>
</gene>
<sequence length="58" mass="6961">MTQLKAISNDNLFDYAVVLLMGFLFGGSFRHLFNYYTEIHRVKKIHREIWIKKNSENL</sequence>
<organism evidence="2 3">
    <name type="scientific">Bizionia arctica</name>
    <dbReference type="NCBI Taxonomy" id="1495645"/>
    <lineage>
        <taxon>Bacteria</taxon>
        <taxon>Pseudomonadati</taxon>
        <taxon>Bacteroidota</taxon>
        <taxon>Flavobacteriia</taxon>
        <taxon>Flavobacteriales</taxon>
        <taxon>Flavobacteriaceae</taxon>
        <taxon>Bizionia</taxon>
    </lineage>
</organism>
<dbReference type="EMBL" id="BMFQ01000003">
    <property type="protein sequence ID" value="GGG56514.1"/>
    <property type="molecule type" value="Genomic_DNA"/>
</dbReference>
<evidence type="ECO:0000313" key="3">
    <source>
        <dbReference type="Proteomes" id="UP000625976"/>
    </source>
</evidence>
<dbReference type="Proteomes" id="UP000625976">
    <property type="component" value="Unassembled WGS sequence"/>
</dbReference>
<keyword evidence="1" id="KW-1133">Transmembrane helix</keyword>
<reference evidence="2" key="1">
    <citation type="journal article" date="2014" name="Int. J. Syst. Evol. Microbiol.">
        <title>Complete genome sequence of Corynebacterium casei LMG S-19264T (=DSM 44701T), isolated from a smear-ripened cheese.</title>
        <authorList>
            <consortium name="US DOE Joint Genome Institute (JGI-PGF)"/>
            <person name="Walter F."/>
            <person name="Albersmeier A."/>
            <person name="Kalinowski J."/>
            <person name="Ruckert C."/>
        </authorList>
    </citation>
    <scope>NUCLEOTIDE SEQUENCE</scope>
    <source>
        <strain evidence="2">CGMCC 1.12751</strain>
    </source>
</reference>
<evidence type="ECO:0000313" key="2">
    <source>
        <dbReference type="EMBL" id="GGG56514.1"/>
    </source>
</evidence>
<accession>A0A917GSZ9</accession>
<proteinExistence type="predicted"/>
<feature type="transmembrane region" description="Helical" evidence="1">
    <location>
        <begin position="12"/>
        <end position="33"/>
    </location>
</feature>
<keyword evidence="3" id="KW-1185">Reference proteome</keyword>
<protein>
    <submittedName>
        <fullName evidence="2">Uncharacterized protein</fullName>
    </submittedName>
</protein>
<comment type="caution">
    <text evidence="2">The sequence shown here is derived from an EMBL/GenBank/DDBJ whole genome shotgun (WGS) entry which is preliminary data.</text>
</comment>